<keyword evidence="1" id="KW-0479">Metal-binding</keyword>
<proteinExistence type="predicted"/>
<dbReference type="EMBL" id="MPUK01000002">
    <property type="protein sequence ID" value="ONH68757.1"/>
    <property type="molecule type" value="Genomic_DNA"/>
</dbReference>
<reference evidence="7" key="1">
    <citation type="journal article" date="2014" name="Genome Announc.">
        <title>Genome sequence of the yeast Cyberlindnera fabianii (Hansenula fabianii).</title>
        <authorList>
            <person name="Freel K.C."/>
            <person name="Sarilar V."/>
            <person name="Neuveglise C."/>
            <person name="Devillers H."/>
            <person name="Friedrich A."/>
            <person name="Schacherer J."/>
        </authorList>
    </citation>
    <scope>NUCLEOTIDE SEQUENCE</scope>
    <source>
        <strain evidence="7">YJS4271</strain>
    </source>
</reference>
<evidence type="ECO:0000256" key="5">
    <source>
        <dbReference type="SAM" id="MobiDB-lite"/>
    </source>
</evidence>
<evidence type="ECO:0000256" key="3">
    <source>
        <dbReference type="ARBA" id="ARBA00022833"/>
    </source>
</evidence>
<evidence type="ECO:0000313" key="9">
    <source>
        <dbReference type="Proteomes" id="UP000189513"/>
    </source>
</evidence>
<evidence type="ECO:0000313" key="7">
    <source>
        <dbReference type="EMBL" id="CDR45105.1"/>
    </source>
</evidence>
<feature type="region of interest" description="Disordered" evidence="5">
    <location>
        <begin position="140"/>
        <end position="167"/>
    </location>
</feature>
<evidence type="ECO:0000256" key="2">
    <source>
        <dbReference type="ARBA" id="ARBA00022771"/>
    </source>
</evidence>
<reference evidence="9" key="2">
    <citation type="journal article" date="2017" name="Genome Announc.">
        <title>Genome sequences of Cyberlindnera fabianii 65, Pichia kudriavzevii 129, and Saccharomyces cerevisiae 131 isolated from fermented masau fruits in Zimbabwe.</title>
        <authorList>
            <person name="van Rijswijck I.M.H."/>
            <person name="Derks M.F.L."/>
            <person name="Abee T."/>
            <person name="de Ridder D."/>
            <person name="Smid E.J."/>
        </authorList>
    </citation>
    <scope>NUCLEOTIDE SEQUENCE [LARGE SCALE GENOMIC DNA]</scope>
    <source>
        <strain evidence="9">65</strain>
    </source>
</reference>
<feature type="compositionally biased region" description="Basic and acidic residues" evidence="5">
    <location>
        <begin position="148"/>
        <end position="157"/>
    </location>
</feature>
<evidence type="ECO:0000256" key="1">
    <source>
        <dbReference type="ARBA" id="ARBA00022723"/>
    </source>
</evidence>
<dbReference type="EMBL" id="LK052901">
    <property type="protein sequence ID" value="CDR45105.1"/>
    <property type="molecule type" value="Genomic_DNA"/>
</dbReference>
<feature type="compositionally biased region" description="Low complexity" evidence="5">
    <location>
        <begin position="184"/>
        <end position="193"/>
    </location>
</feature>
<feature type="region of interest" description="Disordered" evidence="5">
    <location>
        <begin position="181"/>
        <end position="281"/>
    </location>
</feature>
<dbReference type="AlphaFoldDB" id="A0A061B5M7"/>
<feature type="compositionally biased region" description="Acidic residues" evidence="5">
    <location>
        <begin position="251"/>
        <end position="263"/>
    </location>
</feature>
<dbReference type="InterPro" id="IPR017907">
    <property type="entry name" value="Znf_RING_CS"/>
</dbReference>
<dbReference type="OrthoDB" id="6105938at2759"/>
<evidence type="ECO:0000256" key="4">
    <source>
        <dbReference type="PROSITE-ProRule" id="PRU00175"/>
    </source>
</evidence>
<protein>
    <submittedName>
        <fullName evidence="7">CYFA0S16e02212g1_1</fullName>
    </submittedName>
    <submittedName>
        <fullName evidence="8">RING finger protein PSH1</fullName>
    </submittedName>
</protein>
<keyword evidence="2 4" id="KW-0863">Zinc-finger</keyword>
<dbReference type="Pfam" id="PF13639">
    <property type="entry name" value="zf-RING_2"/>
    <property type="match status" value="1"/>
</dbReference>
<name>A0A061B5M7_CYBFA</name>
<gene>
    <name evidence="8" type="ORF">BON22_1357</name>
    <name evidence="7" type="ORF">CYFA0S_16e02212g</name>
</gene>
<dbReference type="InterPro" id="IPR001841">
    <property type="entry name" value="Znf_RING"/>
</dbReference>
<dbReference type="VEuPathDB" id="FungiDB:BON22_1357"/>
<keyword evidence="3" id="KW-0862">Zinc</keyword>
<dbReference type="STRING" id="36022.A0A061B5M7"/>
<dbReference type="GO" id="GO:0008270">
    <property type="term" value="F:zinc ion binding"/>
    <property type="evidence" value="ECO:0007669"/>
    <property type="project" value="UniProtKB-KW"/>
</dbReference>
<evidence type="ECO:0000259" key="6">
    <source>
        <dbReference type="PROSITE" id="PS50089"/>
    </source>
</evidence>
<accession>A0A061B5M7</accession>
<sequence>MFVPFMTRCGHNFCYECLAAWLNEHTTCPSCRGEVNESPYLNVALQDLANTLYHTTRKILTETPRELERERSIKIQFYKKDIEKNNLFNQIFKSQAVAVSDSEDGVRRCSICHWELEGDTCSNCFARVRGVVDLGLDDSDLDSNADPMDDHGDHDAYSQDMEPDSDDYAFLDDRESIEIEQYSDDGLSSGSSSPVRNYEPVYTPYEVDPWEDRDSDIQDGSLSDYSNWGGFDDDDDSPMISQAVNAPATESGDDLELSSDEDAMPVPRSRSRRHIVIDADL</sequence>
<dbReference type="Gene3D" id="3.30.40.10">
    <property type="entry name" value="Zinc/RING finger domain, C3HC4 (zinc finger)"/>
    <property type="match status" value="1"/>
</dbReference>
<dbReference type="PROSITE" id="PS00518">
    <property type="entry name" value="ZF_RING_1"/>
    <property type="match status" value="1"/>
</dbReference>
<dbReference type="Proteomes" id="UP000189513">
    <property type="component" value="Unassembled WGS sequence"/>
</dbReference>
<feature type="domain" description="RING-type" evidence="6">
    <location>
        <begin position="9"/>
        <end position="32"/>
    </location>
</feature>
<dbReference type="InterPro" id="IPR013083">
    <property type="entry name" value="Znf_RING/FYVE/PHD"/>
</dbReference>
<evidence type="ECO:0000313" key="8">
    <source>
        <dbReference type="EMBL" id="ONH68757.1"/>
    </source>
</evidence>
<keyword evidence="9" id="KW-1185">Reference proteome</keyword>
<reference evidence="8" key="3">
    <citation type="submission" date="2017-01" db="EMBL/GenBank/DDBJ databases">
        <authorList>
            <person name="Mah S.A."/>
            <person name="Swanson W.J."/>
            <person name="Moy G.W."/>
            <person name="Vacquier V.D."/>
        </authorList>
    </citation>
    <scope>NUCLEOTIDE SEQUENCE [LARGE SCALE GENOMIC DNA]</scope>
    <source>
        <strain evidence="8">65</strain>
    </source>
</reference>
<dbReference type="PROSITE" id="PS50089">
    <property type="entry name" value="ZF_RING_2"/>
    <property type="match status" value="1"/>
</dbReference>
<organism evidence="7">
    <name type="scientific">Cyberlindnera fabianii</name>
    <name type="common">Yeast</name>
    <name type="synonym">Hansenula fabianii</name>
    <dbReference type="NCBI Taxonomy" id="36022"/>
    <lineage>
        <taxon>Eukaryota</taxon>
        <taxon>Fungi</taxon>
        <taxon>Dikarya</taxon>
        <taxon>Ascomycota</taxon>
        <taxon>Saccharomycotina</taxon>
        <taxon>Saccharomycetes</taxon>
        <taxon>Phaffomycetales</taxon>
        <taxon>Phaffomycetaceae</taxon>
        <taxon>Cyberlindnera</taxon>
    </lineage>
</organism>
<dbReference type="SUPFAM" id="SSF57850">
    <property type="entry name" value="RING/U-box"/>
    <property type="match status" value="1"/>
</dbReference>